<protein>
    <submittedName>
        <fullName evidence="3">DNA binding, variant 2</fullName>
    </submittedName>
</protein>
<keyword evidence="4" id="KW-1185">Reference proteome</keyword>
<dbReference type="SMART" id="SM00674">
    <property type="entry name" value="CENPB"/>
    <property type="match status" value="1"/>
</dbReference>
<dbReference type="InterPro" id="IPR006600">
    <property type="entry name" value="HTH_CenpB_DNA-bd_dom"/>
</dbReference>
<proteinExistence type="predicted"/>
<dbReference type="Pfam" id="PF03221">
    <property type="entry name" value="HTH_Tnp_Tc5"/>
    <property type="match status" value="1"/>
</dbReference>
<reference evidence="3 4" key="1">
    <citation type="submission" date="2024-09" db="EMBL/GenBank/DDBJ databases">
        <title>Genome sequencing and assembly of Phytophthora oleae, isolate VK10A, causative agent of rot of olive drupes.</title>
        <authorList>
            <person name="Conti Taguali S."/>
            <person name="Riolo M."/>
            <person name="La Spada F."/>
            <person name="Cacciola S.O."/>
            <person name="Dionisio G."/>
        </authorList>
    </citation>
    <scope>NUCLEOTIDE SEQUENCE [LARGE SCALE GENOMIC DNA]</scope>
    <source>
        <strain evidence="3 4">VK10A</strain>
    </source>
</reference>
<dbReference type="InterPro" id="IPR004875">
    <property type="entry name" value="DDE_SF_endonuclease_dom"/>
</dbReference>
<name>A0ABD3FGC3_9STRA</name>
<keyword evidence="1" id="KW-0238">DNA-binding</keyword>
<accession>A0ABD3FGC3</accession>
<dbReference type="EMBL" id="JBIMZQ010000023">
    <property type="protein sequence ID" value="KAL3664584.1"/>
    <property type="molecule type" value="Genomic_DNA"/>
</dbReference>
<dbReference type="InterPro" id="IPR009057">
    <property type="entry name" value="Homeodomain-like_sf"/>
</dbReference>
<dbReference type="SUPFAM" id="SSF46689">
    <property type="entry name" value="Homeodomain-like"/>
    <property type="match status" value="1"/>
</dbReference>
<evidence type="ECO:0000313" key="3">
    <source>
        <dbReference type="EMBL" id="KAL3664584.1"/>
    </source>
</evidence>
<dbReference type="Pfam" id="PF03184">
    <property type="entry name" value="DDE_1"/>
    <property type="match status" value="1"/>
</dbReference>
<comment type="caution">
    <text evidence="3">The sequence shown here is derived from an EMBL/GenBank/DDBJ whole genome shotgun (WGS) entry which is preliminary data.</text>
</comment>
<organism evidence="3 4">
    <name type="scientific">Phytophthora oleae</name>
    <dbReference type="NCBI Taxonomy" id="2107226"/>
    <lineage>
        <taxon>Eukaryota</taxon>
        <taxon>Sar</taxon>
        <taxon>Stramenopiles</taxon>
        <taxon>Oomycota</taxon>
        <taxon>Peronosporomycetes</taxon>
        <taxon>Peronosporales</taxon>
        <taxon>Peronosporaceae</taxon>
        <taxon>Phytophthora</taxon>
    </lineage>
</organism>
<dbReference type="PANTHER" id="PTHR19303">
    <property type="entry name" value="TRANSPOSON"/>
    <property type="match status" value="1"/>
</dbReference>
<sequence>MVRPRIMGNGQINKWVKQTQHIRSMCDSGRGIHRNLRLVDTGTVLPSDAESDLVLWINSLRKDGAPVSRLMLDLQAKEIGNECGLRGKFAASGTWIKRFLRRHKLSLRSRTRQGQTTPEDAVKAAQAFRASVLQTIVEKKCVQVLNADQTAVFFEYLPKQTITTRGAKTVWVKCSNKDKSRATVMLLADWEGKKYPPFMMFKSTPATTKEKREANNSERNGFGTMVWREIFALQKETNRQIYGNKCAWWNSTLSLQFLAYHFAGRENFDDNILLLWDDFSGYWTAEVVEYAASLNVIILKVPPKYTYVCQPADVSWNKPFKSGLRSKWISRLRDQLAAYHAGEKRRATKRDKLEKDITRARKDLVQAEADQEVARLRKDHVEEPFKLEAPNRKDIARWVASCWGDLTPATITSGFRRVSAD</sequence>
<dbReference type="GO" id="GO:0003677">
    <property type="term" value="F:DNA binding"/>
    <property type="evidence" value="ECO:0007669"/>
    <property type="project" value="UniProtKB-KW"/>
</dbReference>
<evidence type="ECO:0000259" key="2">
    <source>
        <dbReference type="PROSITE" id="PS51253"/>
    </source>
</evidence>
<dbReference type="Proteomes" id="UP001632037">
    <property type="component" value="Unassembled WGS sequence"/>
</dbReference>
<dbReference type="AlphaFoldDB" id="A0ABD3FGC3"/>
<dbReference type="PANTHER" id="PTHR19303:SF57">
    <property type="entry name" value="HTH CENPB-TYPE DOMAIN-CONTAINING PROTEIN"/>
    <property type="match status" value="1"/>
</dbReference>
<dbReference type="Gene3D" id="1.10.10.60">
    <property type="entry name" value="Homeodomain-like"/>
    <property type="match status" value="1"/>
</dbReference>
<evidence type="ECO:0000313" key="4">
    <source>
        <dbReference type="Proteomes" id="UP001632037"/>
    </source>
</evidence>
<gene>
    <name evidence="3" type="primary">SMIM13_3</name>
    <name evidence="3" type="ORF">V7S43_010334</name>
</gene>
<dbReference type="PROSITE" id="PS51253">
    <property type="entry name" value="HTH_CENPB"/>
    <property type="match status" value="1"/>
</dbReference>
<feature type="domain" description="HTH CENPB-type" evidence="2">
    <location>
        <begin position="37"/>
        <end position="109"/>
    </location>
</feature>
<evidence type="ECO:0000256" key="1">
    <source>
        <dbReference type="ARBA" id="ARBA00023125"/>
    </source>
</evidence>
<dbReference type="InterPro" id="IPR050863">
    <property type="entry name" value="CenT-Element_Derived"/>
</dbReference>